<gene>
    <name evidence="2" type="ORF">PEVE_00012024</name>
</gene>
<evidence type="ECO:0000256" key="1">
    <source>
        <dbReference type="ARBA" id="ARBA00022729"/>
    </source>
</evidence>
<comment type="caution">
    <text evidence="2">The sequence shown here is derived from an EMBL/GenBank/DDBJ whole genome shotgun (WGS) entry which is preliminary data.</text>
</comment>
<proteinExistence type="predicted"/>
<sequence length="133" mass="14694">YGLQCYKCSVLTSWDDCDKNKVKTTCLPGFDSCRKVFVDGEVSGVTFKTYIKDCTIKAGCSDDQCKALAQAGAKVNDCKVDCCEARITQFAKSTCEEYLSNGLRTADHNGFYSELYFAINSLDSLEHRLCATS</sequence>
<organism evidence="2 3">
    <name type="scientific">Porites evermanni</name>
    <dbReference type="NCBI Taxonomy" id="104178"/>
    <lineage>
        <taxon>Eukaryota</taxon>
        <taxon>Metazoa</taxon>
        <taxon>Cnidaria</taxon>
        <taxon>Anthozoa</taxon>
        <taxon>Hexacorallia</taxon>
        <taxon>Scleractinia</taxon>
        <taxon>Fungiina</taxon>
        <taxon>Poritidae</taxon>
        <taxon>Porites</taxon>
    </lineage>
</organism>
<keyword evidence="1" id="KW-0732">Signal</keyword>
<protein>
    <recommendedName>
        <fullName evidence="4">Sodefrin-like factor</fullName>
    </recommendedName>
</protein>
<dbReference type="PROSITE" id="PS00983">
    <property type="entry name" value="LY6_UPAR"/>
    <property type="match status" value="1"/>
</dbReference>
<dbReference type="InterPro" id="IPR045860">
    <property type="entry name" value="Snake_toxin-like_sf"/>
</dbReference>
<reference evidence="2 3" key="1">
    <citation type="submission" date="2022-05" db="EMBL/GenBank/DDBJ databases">
        <authorList>
            <consortium name="Genoscope - CEA"/>
            <person name="William W."/>
        </authorList>
    </citation>
    <scope>NUCLEOTIDE SEQUENCE [LARGE SCALE GENOMIC DNA]</scope>
</reference>
<evidence type="ECO:0008006" key="4">
    <source>
        <dbReference type="Google" id="ProtNLM"/>
    </source>
</evidence>
<evidence type="ECO:0000313" key="2">
    <source>
        <dbReference type="EMBL" id="CAH3021598.1"/>
    </source>
</evidence>
<dbReference type="Proteomes" id="UP001159427">
    <property type="component" value="Unassembled WGS sequence"/>
</dbReference>
<feature type="non-terminal residue" evidence="2">
    <location>
        <position position="1"/>
    </location>
</feature>
<dbReference type="SUPFAM" id="SSF57302">
    <property type="entry name" value="Snake toxin-like"/>
    <property type="match status" value="1"/>
</dbReference>
<dbReference type="Gene3D" id="2.10.60.10">
    <property type="entry name" value="CD59"/>
    <property type="match status" value="1"/>
</dbReference>
<keyword evidence="3" id="KW-1185">Reference proteome</keyword>
<name>A0ABN8LWV0_9CNID</name>
<dbReference type="InterPro" id="IPR018363">
    <property type="entry name" value="CD59_antigen_CS"/>
</dbReference>
<evidence type="ECO:0000313" key="3">
    <source>
        <dbReference type="Proteomes" id="UP001159427"/>
    </source>
</evidence>
<accession>A0ABN8LWV0</accession>
<dbReference type="EMBL" id="CALNXI010000188">
    <property type="protein sequence ID" value="CAH3021598.1"/>
    <property type="molecule type" value="Genomic_DNA"/>
</dbReference>